<dbReference type="STRING" id="155865.SAMN05216515_105104"/>
<keyword evidence="3" id="KW-1185">Reference proteome</keyword>
<dbReference type="InterPro" id="IPR037465">
    <property type="entry name" value="YlxR"/>
</dbReference>
<dbReference type="PANTHER" id="PTHR34215">
    <property type="entry name" value="BLL0784 PROTEIN"/>
    <property type="match status" value="1"/>
</dbReference>
<dbReference type="AlphaFoldDB" id="A0A1I7F4D1"/>
<gene>
    <name evidence="2" type="ORF">SAMN05216508_101250</name>
</gene>
<name>A0A1I7F4D1_9FIRM</name>
<feature type="domain" description="YlxR" evidence="1">
    <location>
        <begin position="14"/>
        <end position="85"/>
    </location>
</feature>
<dbReference type="CDD" id="cd00279">
    <property type="entry name" value="YlxR"/>
    <property type="match status" value="1"/>
</dbReference>
<dbReference type="InterPro" id="IPR007393">
    <property type="entry name" value="YlxR_dom"/>
</dbReference>
<evidence type="ECO:0000259" key="1">
    <source>
        <dbReference type="Pfam" id="PF04296"/>
    </source>
</evidence>
<protein>
    <recommendedName>
        <fullName evidence="1">YlxR domain-containing protein</fullName>
    </recommendedName>
</protein>
<dbReference type="SUPFAM" id="SSF64376">
    <property type="entry name" value="YlxR-like"/>
    <property type="match status" value="1"/>
</dbReference>
<reference evidence="2 3" key="1">
    <citation type="submission" date="2016-10" db="EMBL/GenBank/DDBJ databases">
        <authorList>
            <person name="de Groot N.N."/>
        </authorList>
    </citation>
    <scope>NUCLEOTIDE SEQUENCE [LARGE SCALE GENOMIC DNA]</scope>
    <source>
        <strain evidence="2 3">KHGC13</strain>
    </source>
</reference>
<dbReference type="GeneID" id="78354152"/>
<proteinExistence type="predicted"/>
<dbReference type="Gene3D" id="3.30.1230.10">
    <property type="entry name" value="YlxR-like"/>
    <property type="match status" value="1"/>
</dbReference>
<organism evidence="2 3">
    <name type="scientific">Eubacterium pyruvativorans</name>
    <dbReference type="NCBI Taxonomy" id="155865"/>
    <lineage>
        <taxon>Bacteria</taxon>
        <taxon>Bacillati</taxon>
        <taxon>Bacillota</taxon>
        <taxon>Clostridia</taxon>
        <taxon>Eubacteriales</taxon>
        <taxon>Eubacteriaceae</taxon>
        <taxon>Eubacterium</taxon>
    </lineage>
</organism>
<dbReference type="PANTHER" id="PTHR34215:SF1">
    <property type="entry name" value="YLXR DOMAIN-CONTAINING PROTEIN"/>
    <property type="match status" value="1"/>
</dbReference>
<dbReference type="InterPro" id="IPR035931">
    <property type="entry name" value="YlxR-like_sf"/>
</dbReference>
<accession>A0A1I7F4D1</accession>
<sequence length="102" mass="11817">MSRRKNKQHTPPMRRCAGCMESHPQQEMIRIVLRDGVLVPDPERNLNGRGVYLCPKESCWELARRKRGFSRAFRQGIPDEAVQTLIEEIRGIREVKSGDSQQ</sequence>
<dbReference type="EMBL" id="FPBT01000001">
    <property type="protein sequence ID" value="SFU31013.1"/>
    <property type="molecule type" value="Genomic_DNA"/>
</dbReference>
<dbReference type="Proteomes" id="UP000198817">
    <property type="component" value="Unassembled WGS sequence"/>
</dbReference>
<evidence type="ECO:0000313" key="3">
    <source>
        <dbReference type="Proteomes" id="UP000198817"/>
    </source>
</evidence>
<dbReference type="RefSeq" id="WP_163427205.1">
    <property type="nucleotide sequence ID" value="NZ_CACVNK010000009.1"/>
</dbReference>
<dbReference type="Pfam" id="PF04296">
    <property type="entry name" value="YlxR"/>
    <property type="match status" value="1"/>
</dbReference>
<evidence type="ECO:0000313" key="2">
    <source>
        <dbReference type="EMBL" id="SFU31013.1"/>
    </source>
</evidence>